<dbReference type="AlphaFoldDB" id="A0A4Y2RMW7"/>
<accession>A0A4Y2RMW7</accession>
<keyword evidence="2" id="KW-1185">Reference proteome</keyword>
<dbReference type="Proteomes" id="UP000499080">
    <property type="component" value="Unassembled WGS sequence"/>
</dbReference>
<sequence>ADSDSDKETADMSCDYQKLLAK</sequence>
<comment type="caution">
    <text evidence="1">The sequence shown here is derived from an EMBL/GenBank/DDBJ whole genome shotgun (WGS) entry which is preliminary data.</text>
</comment>
<gene>
    <name evidence="1" type="ORF">AVEN_98382_1</name>
</gene>
<reference evidence="1 2" key="1">
    <citation type="journal article" date="2019" name="Sci. Rep.">
        <title>Orb-weaving spider Araneus ventricosus genome elucidates the spidroin gene catalogue.</title>
        <authorList>
            <person name="Kono N."/>
            <person name="Nakamura H."/>
            <person name="Ohtoshi R."/>
            <person name="Moran D.A.P."/>
            <person name="Shinohara A."/>
            <person name="Yoshida Y."/>
            <person name="Fujiwara M."/>
            <person name="Mori M."/>
            <person name="Tomita M."/>
            <person name="Arakawa K."/>
        </authorList>
    </citation>
    <scope>NUCLEOTIDE SEQUENCE [LARGE SCALE GENOMIC DNA]</scope>
</reference>
<evidence type="ECO:0000313" key="1">
    <source>
        <dbReference type="EMBL" id="GBN77172.1"/>
    </source>
</evidence>
<evidence type="ECO:0000313" key="2">
    <source>
        <dbReference type="Proteomes" id="UP000499080"/>
    </source>
</evidence>
<dbReference type="EMBL" id="BGPR01146207">
    <property type="protein sequence ID" value="GBN77172.1"/>
    <property type="molecule type" value="Genomic_DNA"/>
</dbReference>
<proteinExistence type="predicted"/>
<organism evidence="1 2">
    <name type="scientific">Araneus ventricosus</name>
    <name type="common">Orbweaver spider</name>
    <name type="synonym">Epeira ventricosa</name>
    <dbReference type="NCBI Taxonomy" id="182803"/>
    <lineage>
        <taxon>Eukaryota</taxon>
        <taxon>Metazoa</taxon>
        <taxon>Ecdysozoa</taxon>
        <taxon>Arthropoda</taxon>
        <taxon>Chelicerata</taxon>
        <taxon>Arachnida</taxon>
        <taxon>Araneae</taxon>
        <taxon>Araneomorphae</taxon>
        <taxon>Entelegynae</taxon>
        <taxon>Araneoidea</taxon>
        <taxon>Araneidae</taxon>
        <taxon>Araneus</taxon>
    </lineage>
</organism>
<protein>
    <submittedName>
        <fullName evidence="1">Uncharacterized protein</fullName>
    </submittedName>
</protein>
<feature type="non-terminal residue" evidence="1">
    <location>
        <position position="1"/>
    </location>
</feature>
<name>A0A4Y2RMW7_ARAVE</name>